<dbReference type="EMBL" id="AP018930">
    <property type="protein sequence ID" value="BBG27275.1"/>
    <property type="molecule type" value="Genomic_DNA"/>
</dbReference>
<dbReference type="STRING" id="1294262.GCA_001316085_00164"/>
<dbReference type="RefSeq" id="WP_149528613.1">
    <property type="nucleotide sequence ID" value="NZ_BBCL01000001.1"/>
</dbReference>
<dbReference type="AlphaFoldDB" id="A0A510DX34"/>
<dbReference type="SUPFAM" id="SSF81301">
    <property type="entry name" value="Nucleotidyltransferase"/>
    <property type="match status" value="1"/>
</dbReference>
<evidence type="ECO:0000313" key="5">
    <source>
        <dbReference type="Proteomes" id="UP000325030"/>
    </source>
</evidence>
<dbReference type="InterPro" id="IPR043519">
    <property type="entry name" value="NT_sf"/>
</dbReference>
<dbReference type="Proteomes" id="UP000322983">
    <property type="component" value="Chromosome"/>
</dbReference>
<organism evidence="2 4">
    <name type="scientific">Sulfuracidifex tepidarius</name>
    <dbReference type="NCBI Taxonomy" id="1294262"/>
    <lineage>
        <taxon>Archaea</taxon>
        <taxon>Thermoproteota</taxon>
        <taxon>Thermoprotei</taxon>
        <taxon>Sulfolobales</taxon>
        <taxon>Sulfolobaceae</taxon>
        <taxon>Sulfuracidifex</taxon>
    </lineage>
</organism>
<keyword evidence="4" id="KW-1185">Reference proteome</keyword>
<gene>
    <name evidence="2" type="ORF">IC006_1842</name>
    <name evidence="3" type="ORF">IC007_1819</name>
</gene>
<evidence type="ECO:0000313" key="3">
    <source>
        <dbReference type="EMBL" id="BBG27275.1"/>
    </source>
</evidence>
<name>A0A510DX34_9CREN</name>
<reference evidence="2 4" key="2">
    <citation type="journal article" date="2020" name="Int. J. Syst. Evol. Microbiol.">
        <title>Sulfuracidifex tepidarius gen. nov., sp. nov. and transfer of Sulfolobus metallicus Huber and Stetter 1992 to the genus Sulfuracidifex as Sulfuracidifex metallicus comb. nov.</title>
        <authorList>
            <person name="Itoh T."/>
            <person name="Miura T."/>
            <person name="Sakai H.D."/>
            <person name="Kato S."/>
            <person name="Ohkuma M."/>
            <person name="Takashina T."/>
        </authorList>
    </citation>
    <scope>NUCLEOTIDE SEQUENCE [LARGE SCALE GENOMIC DNA]</scope>
    <source>
        <strain evidence="2 4">IC-006</strain>
        <strain evidence="3">IC-007</strain>
    </source>
</reference>
<dbReference type="GO" id="GO:0016779">
    <property type="term" value="F:nucleotidyltransferase activity"/>
    <property type="evidence" value="ECO:0007669"/>
    <property type="project" value="InterPro"/>
</dbReference>
<dbReference type="Proteomes" id="UP000325030">
    <property type="component" value="Chromosome"/>
</dbReference>
<evidence type="ECO:0000259" key="1">
    <source>
        <dbReference type="Pfam" id="PF01909"/>
    </source>
</evidence>
<reference evidence="5" key="1">
    <citation type="submission" date="2018-09" db="EMBL/GenBank/DDBJ databases">
        <title>Complete Genome Sequencing of Sulfolobus sp. JCM 16834.</title>
        <authorList>
            <person name="Kato S."/>
            <person name="Itoh T."/>
            <person name="Ohkuma M."/>
        </authorList>
    </citation>
    <scope>NUCLEOTIDE SEQUENCE [LARGE SCALE GENOMIC DNA]</scope>
    <source>
        <strain evidence="5">IC-007</strain>
    </source>
</reference>
<dbReference type="Pfam" id="PF01909">
    <property type="entry name" value="NTP_transf_2"/>
    <property type="match status" value="1"/>
</dbReference>
<dbReference type="KEGG" id="step:IC006_1842"/>
<proteinExistence type="predicted"/>
<feature type="domain" description="Polymerase nucleotidyl transferase" evidence="1">
    <location>
        <begin position="125"/>
        <end position="155"/>
    </location>
</feature>
<dbReference type="InterPro" id="IPR002934">
    <property type="entry name" value="Polymerase_NTP_transf_dom"/>
</dbReference>
<accession>A0A510DX34</accession>
<dbReference type="EMBL" id="AP018929">
    <property type="protein sequence ID" value="BBG24518.1"/>
    <property type="molecule type" value="Genomic_DNA"/>
</dbReference>
<evidence type="ECO:0000313" key="2">
    <source>
        <dbReference type="EMBL" id="BBG24518.1"/>
    </source>
</evidence>
<sequence length="303" mass="34215">MGRSCFLDKDVVIDKEGKGIFQVITNYDTARMGFVFAMLKYERNQSGLWRGYSRVLKNYGVHNLVKLPQKFEYQPCLDVSFPIVYSSEIGKHLKPEEGLDKVIKGRVKEEFSDVILSIVDTVGSSGLGIGGSILTGLYHGNSDIDVIVYGKRSLEVYFSMSLTPDKEWIIETSRNYGISLEQARELYDPRRRGIMMGKKVSVNFVDERTQKLCDNVCVQKGKVSFEASVEKEQIEALFYPSIVKCDGSSDLKISEIVSYEGIFSSLLFNGGRFHVEGVLMECDDGNKVIIGDRNFRGNIRRVM</sequence>
<evidence type="ECO:0000313" key="4">
    <source>
        <dbReference type="Proteomes" id="UP000322983"/>
    </source>
</evidence>
<protein>
    <recommendedName>
        <fullName evidence="1">Polymerase nucleotidyl transferase domain-containing protein</fullName>
    </recommendedName>
</protein>
<accession>A0A510E438</accession>